<dbReference type="HAMAP" id="MF_01318_A">
    <property type="entry name" value="Ribosomal_uL1_A"/>
    <property type="match status" value="1"/>
</dbReference>
<dbReference type="GO" id="GO:0000049">
    <property type="term" value="F:tRNA binding"/>
    <property type="evidence" value="ECO:0007669"/>
    <property type="project" value="UniProtKB-KW"/>
</dbReference>
<keyword evidence="8 11" id="KW-0689">Ribosomal protein</keyword>
<evidence type="ECO:0000256" key="3">
    <source>
        <dbReference type="ARBA" id="ARBA00022491"/>
    </source>
</evidence>
<dbReference type="PIRSF" id="PIRSF002155">
    <property type="entry name" value="Ribosomal_L1"/>
    <property type="match status" value="1"/>
</dbReference>
<evidence type="ECO:0000256" key="9">
    <source>
        <dbReference type="ARBA" id="ARBA00023274"/>
    </source>
</evidence>
<keyword evidence="9 11" id="KW-0687">Ribonucleoprotein</keyword>
<dbReference type="GO" id="GO:0003735">
    <property type="term" value="F:structural constituent of ribosome"/>
    <property type="evidence" value="ECO:0007669"/>
    <property type="project" value="InterPro"/>
</dbReference>
<dbReference type="Proteomes" id="UP000011648">
    <property type="component" value="Unassembled WGS sequence"/>
</dbReference>
<evidence type="ECO:0000256" key="1">
    <source>
        <dbReference type="ARBA" id="ARBA00010531"/>
    </source>
</evidence>
<evidence type="ECO:0000256" key="10">
    <source>
        <dbReference type="ARBA" id="ARBA00045545"/>
    </source>
</evidence>
<organism evidence="13 14">
    <name type="scientific">Natrialba taiwanensis DSM 12281</name>
    <dbReference type="NCBI Taxonomy" id="1230458"/>
    <lineage>
        <taxon>Archaea</taxon>
        <taxon>Methanobacteriati</taxon>
        <taxon>Methanobacteriota</taxon>
        <taxon>Stenosarchaea group</taxon>
        <taxon>Halobacteria</taxon>
        <taxon>Halobacteriales</taxon>
        <taxon>Natrialbaceae</taxon>
        <taxon>Natrialba</taxon>
    </lineage>
</organism>
<dbReference type="PANTHER" id="PTHR36427:SF3">
    <property type="entry name" value="LARGE RIBOSOMAL SUBUNIT PROTEIN UL1M"/>
    <property type="match status" value="1"/>
</dbReference>
<keyword evidence="5 11" id="KW-0699">rRNA-binding</keyword>
<dbReference type="Pfam" id="PF00687">
    <property type="entry name" value="Ribosomal_L1"/>
    <property type="match status" value="1"/>
</dbReference>
<dbReference type="FunFam" id="3.40.50.790:FF:000005">
    <property type="entry name" value="50S ribosomal protein L1"/>
    <property type="match status" value="1"/>
</dbReference>
<dbReference type="InterPro" id="IPR028364">
    <property type="entry name" value="Ribosomal_uL1/biogenesis"/>
</dbReference>
<protein>
    <recommendedName>
        <fullName evidence="11">Large ribosomal subunit protein uL1</fullName>
    </recommendedName>
</protein>
<dbReference type="GO" id="GO:0019843">
    <property type="term" value="F:rRNA binding"/>
    <property type="evidence" value="ECO:0007669"/>
    <property type="project" value="UniProtKB-UniRule"/>
</dbReference>
<evidence type="ECO:0000313" key="14">
    <source>
        <dbReference type="Proteomes" id="UP000011648"/>
    </source>
</evidence>
<dbReference type="EMBL" id="AOIL01000067">
    <property type="protein sequence ID" value="ELY85556.1"/>
    <property type="molecule type" value="Genomic_DNA"/>
</dbReference>
<dbReference type="GO" id="GO:0015934">
    <property type="term" value="C:large ribosomal subunit"/>
    <property type="evidence" value="ECO:0007669"/>
    <property type="project" value="InterPro"/>
</dbReference>
<evidence type="ECO:0000256" key="2">
    <source>
        <dbReference type="ARBA" id="ARBA00011838"/>
    </source>
</evidence>
<dbReference type="InterPro" id="IPR023669">
    <property type="entry name" value="Ribosomal_uL1_arc"/>
</dbReference>
<evidence type="ECO:0000256" key="4">
    <source>
        <dbReference type="ARBA" id="ARBA00022555"/>
    </source>
</evidence>
<dbReference type="InterPro" id="IPR023674">
    <property type="entry name" value="Ribosomal_uL1-like"/>
</dbReference>
<comment type="similarity">
    <text evidence="1 11 12">Belongs to the universal ribosomal protein uL1 family.</text>
</comment>
<evidence type="ECO:0000256" key="12">
    <source>
        <dbReference type="RuleBase" id="RU000659"/>
    </source>
</evidence>
<name>L9ZHP1_9EURY</name>
<dbReference type="Gene3D" id="3.40.50.790">
    <property type="match status" value="1"/>
</dbReference>
<evidence type="ECO:0000256" key="11">
    <source>
        <dbReference type="HAMAP-Rule" id="MF_01318"/>
    </source>
</evidence>
<proteinExistence type="inferred from homology"/>
<dbReference type="GO" id="GO:0006412">
    <property type="term" value="P:translation"/>
    <property type="evidence" value="ECO:0007669"/>
    <property type="project" value="UniProtKB-UniRule"/>
</dbReference>
<sequence length="210" mass="22974">MADSDIETAVDRALEDAPDRNFTETVDLAINLRDLDLNEPSNRVDESVVLPSGTGQETRIVVIAEGETGVRAEEAADEVLSVDDVADLDDDDAKDMADETDFFIAEEAMMQDIARHLGTILGPRGKMPDPLSPDDDVVETVNRLKNTVQLRSGDRRTFHTLVGAEDMDAEDIADNIDVILRRLHADLEKGPQNIDAVYIKTTMGPSVEVA</sequence>
<dbReference type="InterPro" id="IPR023673">
    <property type="entry name" value="Ribosomal_uL1_CS"/>
</dbReference>
<keyword evidence="6 11" id="KW-0810">Translation regulation</keyword>
<dbReference type="InterPro" id="IPR002143">
    <property type="entry name" value="Ribosomal_uL1"/>
</dbReference>
<comment type="function">
    <text evidence="11">Binds directly to 23S rRNA. Probably involved in E site tRNA release.</text>
</comment>
<dbReference type="SUPFAM" id="SSF56808">
    <property type="entry name" value="Ribosomal protein L1"/>
    <property type="match status" value="1"/>
</dbReference>
<dbReference type="PANTHER" id="PTHR36427">
    <property type="entry name" value="54S RIBOSOMAL PROTEIN L1, MITOCHONDRIAL"/>
    <property type="match status" value="1"/>
</dbReference>
<dbReference type="RefSeq" id="WP_006109195.1">
    <property type="nucleotide sequence ID" value="NZ_AOIL01000067.1"/>
</dbReference>
<keyword evidence="3 11" id="KW-0678">Repressor</keyword>
<evidence type="ECO:0000313" key="13">
    <source>
        <dbReference type="EMBL" id="ELY85556.1"/>
    </source>
</evidence>
<dbReference type="NCBIfam" id="NF003244">
    <property type="entry name" value="PRK04203.1"/>
    <property type="match status" value="1"/>
</dbReference>
<comment type="function">
    <text evidence="11">Protein L1 is also a translational repressor protein, it controls the translation of its operon by binding to its mRNA.</text>
</comment>
<reference evidence="13 14" key="1">
    <citation type="journal article" date="2014" name="PLoS Genet.">
        <title>Phylogenetically driven sequencing of extremely halophilic archaea reveals strategies for static and dynamic osmo-response.</title>
        <authorList>
            <person name="Becker E.A."/>
            <person name="Seitzer P.M."/>
            <person name="Tritt A."/>
            <person name="Larsen D."/>
            <person name="Krusor M."/>
            <person name="Yao A.I."/>
            <person name="Wu D."/>
            <person name="Madern D."/>
            <person name="Eisen J.A."/>
            <person name="Darling A.E."/>
            <person name="Facciotti M.T."/>
        </authorList>
    </citation>
    <scope>NUCLEOTIDE SEQUENCE [LARGE SCALE GENOMIC DNA]</scope>
    <source>
        <strain evidence="13 14">DSM 12281</strain>
    </source>
</reference>
<dbReference type="CDD" id="cd00403">
    <property type="entry name" value="Ribosomal_L1"/>
    <property type="match status" value="1"/>
</dbReference>
<dbReference type="GO" id="GO:0006417">
    <property type="term" value="P:regulation of translation"/>
    <property type="evidence" value="ECO:0007669"/>
    <property type="project" value="UniProtKB-KW"/>
</dbReference>
<comment type="caution">
    <text evidence="13">The sequence shown here is derived from an EMBL/GenBank/DDBJ whole genome shotgun (WGS) entry which is preliminary data.</text>
</comment>
<dbReference type="InterPro" id="IPR016095">
    <property type="entry name" value="Ribosomal_uL1_3-a/b-sand"/>
</dbReference>
<dbReference type="PROSITE" id="PS01199">
    <property type="entry name" value="RIBOSOMAL_L1"/>
    <property type="match status" value="1"/>
</dbReference>
<dbReference type="STRING" id="1230458.C484_19597"/>
<dbReference type="OrthoDB" id="10382at2157"/>
<evidence type="ECO:0000256" key="7">
    <source>
        <dbReference type="ARBA" id="ARBA00022884"/>
    </source>
</evidence>
<dbReference type="Gene3D" id="3.30.190.20">
    <property type="match status" value="1"/>
</dbReference>
<dbReference type="PATRIC" id="fig|1230458.4.peg.3942"/>
<gene>
    <name evidence="13" type="primary">rpl1P</name>
    <name evidence="11" type="synonym">rpl1</name>
    <name evidence="13" type="ORF">C484_19597</name>
</gene>
<comment type="function">
    <text evidence="10">Probably involved in E site tRNA release. Binds directly to 23S rRNA.</text>
</comment>
<comment type="subunit">
    <text evidence="2 11">Part of the 50S ribosomal subunit.</text>
</comment>
<accession>L9ZHP1</accession>
<evidence type="ECO:0000256" key="5">
    <source>
        <dbReference type="ARBA" id="ARBA00022730"/>
    </source>
</evidence>
<evidence type="ECO:0000256" key="6">
    <source>
        <dbReference type="ARBA" id="ARBA00022845"/>
    </source>
</evidence>
<keyword evidence="7 11" id="KW-0694">RNA-binding</keyword>
<evidence type="ECO:0000256" key="8">
    <source>
        <dbReference type="ARBA" id="ARBA00022980"/>
    </source>
</evidence>
<keyword evidence="14" id="KW-1185">Reference proteome</keyword>
<dbReference type="AlphaFoldDB" id="L9ZHP1"/>
<keyword evidence="4 11" id="KW-0820">tRNA-binding</keyword>